<sequence>MQSLSAPVRSATLVLY</sequence>
<dbReference type="Proteomes" id="UP000593570">
    <property type="component" value="Unassembled WGS sequence"/>
</dbReference>
<protein>
    <submittedName>
        <fullName evidence="1">Uncharacterized protein</fullName>
    </submittedName>
</protein>
<name>A0A8H6LGN8_FUSOX</name>
<reference evidence="1 2" key="1">
    <citation type="journal article" date="2020" name="bioRxiv">
        <title>A chromosome-scale genome assembly for the Fusarium oxysporum strain Fo5176 to establish a model Arabidopsis-fungal pathosystem.</title>
        <authorList>
            <person name="Fokkens L."/>
            <person name="Guo L."/>
            <person name="Dora S."/>
            <person name="Wang B."/>
            <person name="Ye K."/>
            <person name="Sanchez-Rodriguez C."/>
            <person name="Croll D."/>
        </authorList>
    </citation>
    <scope>NUCLEOTIDE SEQUENCE [LARGE SCALE GENOMIC DNA]</scope>
    <source>
        <strain evidence="1 2">Fo5176</strain>
    </source>
</reference>
<organism evidence="1 2">
    <name type="scientific">Fusarium oxysporum f. sp. conglutinans</name>
    <dbReference type="NCBI Taxonomy" id="100902"/>
    <lineage>
        <taxon>Eukaryota</taxon>
        <taxon>Fungi</taxon>
        <taxon>Dikarya</taxon>
        <taxon>Ascomycota</taxon>
        <taxon>Pezizomycotina</taxon>
        <taxon>Sordariomycetes</taxon>
        <taxon>Hypocreomycetidae</taxon>
        <taxon>Hypocreales</taxon>
        <taxon>Nectriaceae</taxon>
        <taxon>Fusarium</taxon>
        <taxon>Fusarium oxysporum species complex</taxon>
    </lineage>
</organism>
<dbReference type="AlphaFoldDB" id="A0A8H6LGN8"/>
<evidence type="ECO:0000313" key="2">
    <source>
        <dbReference type="Proteomes" id="UP000593570"/>
    </source>
</evidence>
<evidence type="ECO:0000313" key="1">
    <source>
        <dbReference type="EMBL" id="KAF6519947.1"/>
    </source>
</evidence>
<accession>A0A8H6LGN8</accession>
<dbReference type="EMBL" id="JACDXP010000008">
    <property type="protein sequence ID" value="KAF6519947.1"/>
    <property type="molecule type" value="Genomic_DNA"/>
</dbReference>
<gene>
    <name evidence="1" type="ORF">HZS61_016364</name>
</gene>
<comment type="caution">
    <text evidence="1">The sequence shown here is derived from an EMBL/GenBank/DDBJ whole genome shotgun (WGS) entry which is preliminary data.</text>
</comment>
<proteinExistence type="predicted"/>